<feature type="compositionally biased region" description="Basic residues" evidence="1">
    <location>
        <begin position="348"/>
        <end position="375"/>
    </location>
</feature>
<feature type="compositionally biased region" description="Polar residues" evidence="1">
    <location>
        <begin position="101"/>
        <end position="128"/>
    </location>
</feature>
<dbReference type="InterPro" id="IPR019315">
    <property type="entry name" value="MMTA2_N"/>
</dbReference>
<evidence type="ECO:0000313" key="3">
    <source>
        <dbReference type="EMBL" id="CAH7669885.1"/>
    </source>
</evidence>
<proteinExistence type="predicted"/>
<evidence type="ECO:0000256" key="1">
    <source>
        <dbReference type="SAM" id="MobiDB-lite"/>
    </source>
</evidence>
<dbReference type="AlphaFoldDB" id="A0AAV0APZ4"/>
<dbReference type="Proteomes" id="UP001153365">
    <property type="component" value="Unassembled WGS sequence"/>
</dbReference>
<keyword evidence="3" id="KW-0418">Kinase</keyword>
<sequence>MFSGPIRGGTRGGQGDFKWSDVADDKDRENYLGHSILAPVGRWQKNRDITWYNKQNSSSNTREENERIERERLDQRREELRRIKQLEEDALSVALGFQPAQRNRNVDSQASIGTSSNSLPLGDTNNNRSVEDGPSKVDAEREDKRLRKAQRRVERDLKKEEKEKRKVARKQLRRRDRDLSSAEPTARTSKESSHNRPDRQDPCTGRSIDQRDRNGRRGSADRSRSPSPRGSKTHYSRKPHLRESRASSPPPHSHRSRHPANDHRRSDRIESEPGDHPRPADPTGSKDRHQQQQRDHRRRRDSDDNYHHNRSRSTDRRERRQRCSSSPDNREPRPSKARDLRSSPHSHPPGHREHHQRHRSRSPRPRHHHSRNRNG</sequence>
<name>A0AAV0APZ4_PHAPC</name>
<keyword evidence="3" id="KW-0808">Transferase</keyword>
<feature type="compositionally biased region" description="Basic and acidic residues" evidence="1">
    <location>
        <begin position="61"/>
        <end position="70"/>
    </location>
</feature>
<dbReference type="PANTHER" id="PTHR14580">
    <property type="entry name" value="MULTIPLE MYELOMA TUMOR-ASSOCIATED PROTEIN 2 FAMILY MEMBER"/>
    <property type="match status" value="1"/>
</dbReference>
<dbReference type="EMBL" id="CALTRL010000838">
    <property type="protein sequence ID" value="CAH7669885.1"/>
    <property type="molecule type" value="Genomic_DNA"/>
</dbReference>
<feature type="compositionally biased region" description="Basic and acidic residues" evidence="1">
    <location>
        <begin position="208"/>
        <end position="224"/>
    </location>
</feature>
<feature type="domain" description="Multiple myeloma tumor-associated protein 2-like N-terminal" evidence="2">
    <location>
        <begin position="9"/>
        <end position="96"/>
    </location>
</feature>
<organism evidence="3 4">
    <name type="scientific">Phakopsora pachyrhizi</name>
    <name type="common">Asian soybean rust disease fungus</name>
    <dbReference type="NCBI Taxonomy" id="170000"/>
    <lineage>
        <taxon>Eukaryota</taxon>
        <taxon>Fungi</taxon>
        <taxon>Dikarya</taxon>
        <taxon>Basidiomycota</taxon>
        <taxon>Pucciniomycotina</taxon>
        <taxon>Pucciniomycetes</taxon>
        <taxon>Pucciniales</taxon>
        <taxon>Phakopsoraceae</taxon>
        <taxon>Phakopsora</taxon>
    </lineage>
</organism>
<dbReference type="InterPro" id="IPR039207">
    <property type="entry name" value="MMTAG2-like"/>
</dbReference>
<feature type="region of interest" description="Disordered" evidence="1">
    <location>
        <begin position="101"/>
        <end position="375"/>
    </location>
</feature>
<gene>
    <name evidence="3" type="ORF">PPACK8108_LOCUS4540</name>
</gene>
<dbReference type="Pfam" id="PF10159">
    <property type="entry name" value="MMtag"/>
    <property type="match status" value="1"/>
</dbReference>
<feature type="compositionally biased region" description="Basic residues" evidence="1">
    <location>
        <begin position="231"/>
        <end position="240"/>
    </location>
</feature>
<keyword evidence="4" id="KW-1185">Reference proteome</keyword>
<feature type="compositionally biased region" description="Basic and acidic residues" evidence="1">
    <location>
        <begin position="328"/>
        <end position="342"/>
    </location>
</feature>
<reference evidence="3" key="1">
    <citation type="submission" date="2022-06" db="EMBL/GenBank/DDBJ databases">
        <authorList>
            <consortium name="SYNGENTA / RWTH Aachen University"/>
        </authorList>
    </citation>
    <scope>NUCLEOTIDE SEQUENCE</scope>
</reference>
<evidence type="ECO:0000259" key="2">
    <source>
        <dbReference type="Pfam" id="PF10159"/>
    </source>
</evidence>
<dbReference type="GO" id="GO:0016301">
    <property type="term" value="F:kinase activity"/>
    <property type="evidence" value="ECO:0007669"/>
    <property type="project" value="UniProtKB-KW"/>
</dbReference>
<comment type="caution">
    <text evidence="3">The sequence shown here is derived from an EMBL/GenBank/DDBJ whole genome shotgun (WGS) entry which is preliminary data.</text>
</comment>
<feature type="compositionally biased region" description="Basic and acidic residues" evidence="1">
    <location>
        <begin position="129"/>
        <end position="164"/>
    </location>
</feature>
<feature type="region of interest" description="Disordered" evidence="1">
    <location>
        <begin position="1"/>
        <end position="20"/>
    </location>
</feature>
<accession>A0AAV0APZ4</accession>
<feature type="compositionally biased region" description="Basic and acidic residues" evidence="1">
    <location>
        <begin position="259"/>
        <end position="318"/>
    </location>
</feature>
<dbReference type="PANTHER" id="PTHR14580:SF0">
    <property type="entry name" value="MULTIPLE MYELOMA TUMOR-ASSOCIATED PROTEIN 2"/>
    <property type="match status" value="1"/>
</dbReference>
<feature type="compositionally biased region" description="Gly residues" evidence="1">
    <location>
        <begin position="1"/>
        <end position="15"/>
    </location>
</feature>
<feature type="region of interest" description="Disordered" evidence="1">
    <location>
        <begin position="47"/>
        <end position="70"/>
    </location>
</feature>
<protein>
    <submittedName>
        <fullName evidence="3">Kinase phosphorylation protein-domain-containing protein</fullName>
    </submittedName>
</protein>
<evidence type="ECO:0000313" key="4">
    <source>
        <dbReference type="Proteomes" id="UP001153365"/>
    </source>
</evidence>
<feature type="compositionally biased region" description="Basic and acidic residues" evidence="1">
    <location>
        <begin position="188"/>
        <end position="201"/>
    </location>
</feature>
<feature type="compositionally biased region" description="Basic residues" evidence="1">
    <location>
        <begin position="165"/>
        <end position="174"/>
    </location>
</feature>